<evidence type="ECO:0008006" key="3">
    <source>
        <dbReference type="Google" id="ProtNLM"/>
    </source>
</evidence>
<accession>A0A2S7I7N6</accession>
<dbReference type="AlphaFoldDB" id="A0A2S7I7N6"/>
<protein>
    <recommendedName>
        <fullName evidence="3">Lipoprotein</fullName>
    </recommendedName>
</protein>
<evidence type="ECO:0000313" key="1">
    <source>
        <dbReference type="EMBL" id="PPZ92587.1"/>
    </source>
</evidence>
<name>A0A2S7I7N6_9FLAO</name>
<dbReference type="RefSeq" id="WP_104792399.1">
    <property type="nucleotide sequence ID" value="NZ_PTPZ01000001.1"/>
</dbReference>
<dbReference type="Proteomes" id="UP000238565">
    <property type="component" value="Unassembled WGS sequence"/>
</dbReference>
<organism evidence="1 2">
    <name type="scientific">Cloacibacterium normanense</name>
    <dbReference type="NCBI Taxonomy" id="237258"/>
    <lineage>
        <taxon>Bacteria</taxon>
        <taxon>Pseudomonadati</taxon>
        <taxon>Bacteroidota</taxon>
        <taxon>Flavobacteriia</taxon>
        <taxon>Flavobacteriales</taxon>
        <taxon>Weeksellaceae</taxon>
    </lineage>
</organism>
<dbReference type="PROSITE" id="PS51257">
    <property type="entry name" value="PROKAR_LIPOPROTEIN"/>
    <property type="match status" value="1"/>
</dbReference>
<dbReference type="EMBL" id="PTPZ01000001">
    <property type="protein sequence ID" value="PPZ92587.1"/>
    <property type="molecule type" value="Genomic_DNA"/>
</dbReference>
<reference evidence="1 2" key="1">
    <citation type="submission" date="2018-02" db="EMBL/GenBank/DDBJ databases">
        <title>Draft genome sequence of bacterial isolates from marine environment.</title>
        <authorList>
            <person name="Singh S.K."/>
            <person name="Hill R."/>
            <person name="Major S."/>
            <person name="Cai H."/>
            <person name="Li Y."/>
        </authorList>
    </citation>
    <scope>NUCLEOTIDE SEQUENCE [LARGE SCALE GENOMIC DNA]</scope>
    <source>
        <strain evidence="1 2">IMET F</strain>
    </source>
</reference>
<proteinExistence type="predicted"/>
<comment type="caution">
    <text evidence="1">The sequence shown here is derived from an EMBL/GenBank/DDBJ whole genome shotgun (WGS) entry which is preliminary data.</text>
</comment>
<evidence type="ECO:0000313" key="2">
    <source>
        <dbReference type="Proteomes" id="UP000238565"/>
    </source>
</evidence>
<sequence>MKSFLTFILLILLISCKNQKTNYIVYYNKVLIADSIMRFENDTIKSLKKYRKVFKKFEPKNDDRLNEFENFIILSDYYNKNFGGKKSLLKLVKLNGYNWETKKNDKKIIHLLEKYKVDSSDVNNVIKNWNKNLNKTLIDSFKIALKRDQEERPTNLKLVKKNVDKNARLLIWTFENYGFPSSDKIGWFPMPTFLTHMIESDKYPYFEKKLLEYVKSGECAPRDYAMMIDYNLLFVEKQNKTIYGFNGVEIIDSIQVNKNRKSIGLPGLIHNSKIRKDLKIKKSKQNLKNT</sequence>
<gene>
    <name evidence="1" type="ORF">C3729_00805</name>
</gene>